<evidence type="ECO:0000256" key="1">
    <source>
        <dbReference type="SAM" id="MobiDB-lite"/>
    </source>
</evidence>
<organism evidence="2 3">
    <name type="scientific">Streblomastix strix</name>
    <dbReference type="NCBI Taxonomy" id="222440"/>
    <lineage>
        <taxon>Eukaryota</taxon>
        <taxon>Metamonada</taxon>
        <taxon>Preaxostyla</taxon>
        <taxon>Oxymonadida</taxon>
        <taxon>Streblomastigidae</taxon>
        <taxon>Streblomastix</taxon>
    </lineage>
</organism>
<feature type="region of interest" description="Disordered" evidence="1">
    <location>
        <begin position="1"/>
        <end position="67"/>
    </location>
</feature>
<gene>
    <name evidence="2" type="ORF">EZS28_051127</name>
</gene>
<comment type="caution">
    <text evidence="2">The sequence shown here is derived from an EMBL/GenBank/DDBJ whole genome shotgun (WGS) entry which is preliminary data.</text>
</comment>
<dbReference type="EMBL" id="SNRW01038302">
    <property type="protein sequence ID" value="KAA6353346.1"/>
    <property type="molecule type" value="Genomic_DNA"/>
</dbReference>
<dbReference type="AlphaFoldDB" id="A0A5J4T4L4"/>
<feature type="compositionally biased region" description="Basic residues" evidence="1">
    <location>
        <begin position="32"/>
        <end position="47"/>
    </location>
</feature>
<feature type="non-terminal residue" evidence="2">
    <location>
        <position position="80"/>
    </location>
</feature>
<name>A0A5J4T4L4_9EUKA</name>
<evidence type="ECO:0000313" key="2">
    <source>
        <dbReference type="EMBL" id="KAA6353346.1"/>
    </source>
</evidence>
<reference evidence="2 3" key="1">
    <citation type="submission" date="2019-03" db="EMBL/GenBank/DDBJ databases">
        <title>Single cell metagenomics reveals metabolic interactions within the superorganism composed of flagellate Streblomastix strix and complex community of Bacteroidetes bacteria on its surface.</title>
        <authorList>
            <person name="Treitli S.C."/>
            <person name="Kolisko M."/>
            <person name="Husnik F."/>
            <person name="Keeling P."/>
            <person name="Hampl V."/>
        </authorList>
    </citation>
    <scope>NUCLEOTIDE SEQUENCE [LARGE SCALE GENOMIC DNA]</scope>
    <source>
        <strain evidence="2">ST1C</strain>
    </source>
</reference>
<sequence>SKSEDHKQIPLQKKNQVSKKRKSVVRKSTSIGKKKKKKKKKGKQIKKVQKEKPPPELPMPHPFELSDKQQAALKELAKLR</sequence>
<accession>A0A5J4T4L4</accession>
<feature type="compositionally biased region" description="Basic residues" evidence="1">
    <location>
        <begin position="16"/>
        <end position="25"/>
    </location>
</feature>
<evidence type="ECO:0000313" key="3">
    <source>
        <dbReference type="Proteomes" id="UP000324800"/>
    </source>
</evidence>
<feature type="non-terminal residue" evidence="2">
    <location>
        <position position="1"/>
    </location>
</feature>
<protein>
    <submittedName>
        <fullName evidence="2">Uncharacterized protein</fullName>
    </submittedName>
</protein>
<proteinExistence type="predicted"/>
<dbReference type="Proteomes" id="UP000324800">
    <property type="component" value="Unassembled WGS sequence"/>
</dbReference>